<dbReference type="InterPro" id="IPR036047">
    <property type="entry name" value="F-box-like_dom_sf"/>
</dbReference>
<protein>
    <recommendedName>
        <fullName evidence="3">F-box domain-containing protein</fullName>
    </recommendedName>
</protein>
<keyword evidence="2" id="KW-1185">Reference proteome</keyword>
<sequence length="161" mass="19086">MEEETYNSITSRKNPPKRWEDLDTNILKGILSRIPPDNLFWEISCVCHAWQSVAWDFLFWNHNVLDLKFVMTALSDSPYAEPTNLLELYSRRDFPGKYPSPREYHQMAAKLTMLLKHIMEGNDPYGHSLWDWRQSIHTIVIPFDLELSDDHLLYIAERYIA</sequence>
<name>A0A1R3ICV7_COCAP</name>
<gene>
    <name evidence="1" type="ORF">CCACVL1_12992</name>
</gene>
<evidence type="ECO:0008006" key="3">
    <source>
        <dbReference type="Google" id="ProtNLM"/>
    </source>
</evidence>
<comment type="caution">
    <text evidence="1">The sequence shown here is derived from an EMBL/GenBank/DDBJ whole genome shotgun (WGS) entry which is preliminary data.</text>
</comment>
<dbReference type="Gene3D" id="1.20.1280.50">
    <property type="match status" value="1"/>
</dbReference>
<dbReference type="EMBL" id="AWWV01010305">
    <property type="protein sequence ID" value="OMO80394.1"/>
    <property type="molecule type" value="Genomic_DNA"/>
</dbReference>
<dbReference type="AlphaFoldDB" id="A0A1R3ICV7"/>
<organism evidence="1 2">
    <name type="scientific">Corchorus capsularis</name>
    <name type="common">Jute</name>
    <dbReference type="NCBI Taxonomy" id="210143"/>
    <lineage>
        <taxon>Eukaryota</taxon>
        <taxon>Viridiplantae</taxon>
        <taxon>Streptophyta</taxon>
        <taxon>Embryophyta</taxon>
        <taxon>Tracheophyta</taxon>
        <taxon>Spermatophyta</taxon>
        <taxon>Magnoliopsida</taxon>
        <taxon>eudicotyledons</taxon>
        <taxon>Gunneridae</taxon>
        <taxon>Pentapetalae</taxon>
        <taxon>rosids</taxon>
        <taxon>malvids</taxon>
        <taxon>Malvales</taxon>
        <taxon>Malvaceae</taxon>
        <taxon>Grewioideae</taxon>
        <taxon>Apeibeae</taxon>
        <taxon>Corchorus</taxon>
    </lineage>
</organism>
<evidence type="ECO:0000313" key="2">
    <source>
        <dbReference type="Proteomes" id="UP000188268"/>
    </source>
</evidence>
<dbReference type="OrthoDB" id="1929062at2759"/>
<dbReference type="SUPFAM" id="SSF81383">
    <property type="entry name" value="F-box domain"/>
    <property type="match status" value="1"/>
</dbReference>
<evidence type="ECO:0000313" key="1">
    <source>
        <dbReference type="EMBL" id="OMO80394.1"/>
    </source>
</evidence>
<reference evidence="1 2" key="1">
    <citation type="submission" date="2013-09" db="EMBL/GenBank/DDBJ databases">
        <title>Corchorus capsularis genome sequencing.</title>
        <authorList>
            <person name="Alam M."/>
            <person name="Haque M.S."/>
            <person name="Islam M.S."/>
            <person name="Emdad E.M."/>
            <person name="Islam M.M."/>
            <person name="Ahmed B."/>
            <person name="Halim A."/>
            <person name="Hossen Q.M.M."/>
            <person name="Hossain M.Z."/>
            <person name="Ahmed R."/>
            <person name="Khan M.M."/>
            <person name="Islam R."/>
            <person name="Rashid M.M."/>
            <person name="Khan S.A."/>
            <person name="Rahman M.S."/>
            <person name="Alam M."/>
        </authorList>
    </citation>
    <scope>NUCLEOTIDE SEQUENCE [LARGE SCALE GENOMIC DNA]</scope>
    <source>
        <strain evidence="2">cv. CVL-1</strain>
        <tissue evidence="1">Whole seedling</tissue>
    </source>
</reference>
<accession>A0A1R3ICV7</accession>
<proteinExistence type="predicted"/>
<dbReference type="Gramene" id="OMO80394">
    <property type="protein sequence ID" value="OMO80394"/>
    <property type="gene ID" value="CCACVL1_12992"/>
</dbReference>
<dbReference type="Proteomes" id="UP000188268">
    <property type="component" value="Unassembled WGS sequence"/>
</dbReference>